<dbReference type="Gene3D" id="2.30.42.10">
    <property type="match status" value="1"/>
</dbReference>
<dbReference type="Proteomes" id="UP000293300">
    <property type="component" value="Unassembled WGS sequence"/>
</dbReference>
<dbReference type="Gene3D" id="3.30.750.170">
    <property type="match status" value="1"/>
</dbReference>
<gene>
    <name evidence="2" type="ORF">EZL74_11610</name>
</gene>
<dbReference type="InterPro" id="IPR005151">
    <property type="entry name" value="Tail-specific_protease"/>
</dbReference>
<dbReference type="SMART" id="SM00245">
    <property type="entry name" value="TSPc"/>
    <property type="match status" value="1"/>
</dbReference>
<dbReference type="AlphaFoldDB" id="A0A4Q9YQM5"/>
<evidence type="ECO:0000313" key="2">
    <source>
        <dbReference type="EMBL" id="TBX65774.1"/>
    </source>
</evidence>
<dbReference type="OrthoDB" id="7168509at2"/>
<proteinExistence type="predicted"/>
<dbReference type="GO" id="GO:0004175">
    <property type="term" value="F:endopeptidase activity"/>
    <property type="evidence" value="ECO:0007669"/>
    <property type="project" value="TreeGrafter"/>
</dbReference>
<dbReference type="GO" id="GO:0030288">
    <property type="term" value="C:outer membrane-bounded periplasmic space"/>
    <property type="evidence" value="ECO:0007669"/>
    <property type="project" value="TreeGrafter"/>
</dbReference>
<dbReference type="GO" id="GO:0008236">
    <property type="term" value="F:serine-type peptidase activity"/>
    <property type="evidence" value="ECO:0007669"/>
    <property type="project" value="InterPro"/>
</dbReference>
<evidence type="ECO:0000313" key="3">
    <source>
        <dbReference type="Proteomes" id="UP000293300"/>
    </source>
</evidence>
<evidence type="ECO:0000259" key="1">
    <source>
        <dbReference type="SMART" id="SM00245"/>
    </source>
</evidence>
<dbReference type="InterPro" id="IPR041613">
    <property type="entry name" value="Pept_S41_N"/>
</dbReference>
<dbReference type="InterPro" id="IPR029045">
    <property type="entry name" value="ClpP/crotonase-like_dom_sf"/>
</dbReference>
<reference evidence="2 3" key="1">
    <citation type="submission" date="2019-02" db="EMBL/GenBank/DDBJ databases">
        <title>Flavobacterium sp. RD-2-33 isolated from forest soil.</title>
        <authorList>
            <person name="Chaudhary D.K."/>
        </authorList>
    </citation>
    <scope>NUCLEOTIDE SEQUENCE [LARGE SCALE GENOMIC DNA]</scope>
    <source>
        <strain evidence="2 3">RD-2-33</strain>
    </source>
</reference>
<organism evidence="2 3">
    <name type="scientific">Flavobacterium silvisoli</name>
    <dbReference type="NCBI Taxonomy" id="2529433"/>
    <lineage>
        <taxon>Bacteria</taxon>
        <taxon>Pseudomonadati</taxon>
        <taxon>Bacteroidota</taxon>
        <taxon>Flavobacteriia</taxon>
        <taxon>Flavobacteriales</taxon>
        <taxon>Flavobacteriaceae</taxon>
        <taxon>Flavobacterium</taxon>
    </lineage>
</organism>
<dbReference type="Gene3D" id="3.90.226.10">
    <property type="entry name" value="2-enoyl-CoA Hydratase, Chain A, domain 1"/>
    <property type="match status" value="1"/>
</dbReference>
<dbReference type="GO" id="GO:0006508">
    <property type="term" value="P:proteolysis"/>
    <property type="evidence" value="ECO:0007669"/>
    <property type="project" value="InterPro"/>
</dbReference>
<dbReference type="RefSeq" id="WP_131476789.1">
    <property type="nucleotide sequence ID" value="NZ_SJPE01000017.1"/>
</dbReference>
<dbReference type="GO" id="GO:0007165">
    <property type="term" value="P:signal transduction"/>
    <property type="evidence" value="ECO:0007669"/>
    <property type="project" value="TreeGrafter"/>
</dbReference>
<dbReference type="PANTHER" id="PTHR32060">
    <property type="entry name" value="TAIL-SPECIFIC PROTEASE"/>
    <property type="match status" value="1"/>
</dbReference>
<dbReference type="CDD" id="cd07561">
    <property type="entry name" value="Peptidase_S41_CPP_like"/>
    <property type="match status" value="1"/>
</dbReference>
<protein>
    <submittedName>
        <fullName evidence="2">Peptidase S41</fullName>
    </submittedName>
</protein>
<dbReference type="InterPro" id="IPR036034">
    <property type="entry name" value="PDZ_sf"/>
</dbReference>
<dbReference type="Pfam" id="PF18294">
    <property type="entry name" value="Pept_S41_N"/>
    <property type="match status" value="1"/>
</dbReference>
<dbReference type="Pfam" id="PF03572">
    <property type="entry name" value="Peptidase_S41"/>
    <property type="match status" value="1"/>
</dbReference>
<dbReference type="SUPFAM" id="SSF52096">
    <property type="entry name" value="ClpP/crotonase"/>
    <property type="match status" value="1"/>
</dbReference>
<feature type="domain" description="Tail specific protease" evidence="1">
    <location>
        <begin position="189"/>
        <end position="401"/>
    </location>
</feature>
<name>A0A4Q9YQM5_9FLAO</name>
<dbReference type="EMBL" id="SJPE01000017">
    <property type="protein sequence ID" value="TBX65774.1"/>
    <property type="molecule type" value="Genomic_DNA"/>
</dbReference>
<dbReference type="PANTHER" id="PTHR32060:SF30">
    <property type="entry name" value="CARBOXY-TERMINAL PROCESSING PROTEASE CTPA"/>
    <property type="match status" value="1"/>
</dbReference>
<keyword evidence="3" id="KW-1185">Reference proteome</keyword>
<accession>A0A4Q9YQM5</accession>
<comment type="caution">
    <text evidence="2">The sequence shown here is derived from an EMBL/GenBank/DDBJ whole genome shotgun (WGS) entry which is preliminary data.</text>
</comment>
<sequence>MRNFAKSVLLLLFIAVCFGCEDRDDHPVPSKLEINDFVWKGMNLYYLWQADVPDLADNKDDNEGEYFSFLDSYANPTDLFNHLRTDATTDRFSVIYSDYTVLEGVLAGTTLNNGLDHGLNYKPNSSTDLFGWVRYVLPNSDAAAKNVTRGMIFYAIDGTPLTVDNYRGLFAKTTFTINLADYNNGAITPNGQSITLTKTNISENPVYVRKVITEGTHNIGYLMYNGFYPNYDAQLNDAFGYFASQNVTDLVLDLRYNSGGAVTSATKLASMITGQFTGQLFAKLKWNAKVEAFSGASSYVFDGSVNSLHLNKVYVLTAKGTASASELVINCLKPYINVVQIGDVTTGKNVASVTLYDSPTFGKSNVNPSHKYAMQPIVSKVVNKNEFGDYPLGLVPTYEQKENFNALGVLGETDEPLFQKAISLILANGKLMPQVPVVNEPFTDAKAMNPLRTEMYIDPK</sequence>